<keyword evidence="5" id="KW-0408">Iron</keyword>
<dbReference type="FunFam" id="3.30.413.10:FF:000016">
    <property type="entry name" value="Sulfite reductase subunit beta"/>
    <property type="match status" value="1"/>
</dbReference>
<feature type="domain" description="Nitrite/sulphite reductase 4Fe-4S" evidence="7">
    <location>
        <begin position="538"/>
        <end position="673"/>
    </location>
</feature>
<dbReference type="GO" id="GO:0020037">
    <property type="term" value="F:heme binding"/>
    <property type="evidence" value="ECO:0007669"/>
    <property type="project" value="InterPro"/>
</dbReference>
<dbReference type="PANTHER" id="PTHR32439:SF9">
    <property type="entry name" value="BLR3264 PROTEIN"/>
    <property type="match status" value="1"/>
</dbReference>
<keyword evidence="6" id="KW-0411">Iron-sulfur</keyword>
<dbReference type="PANTHER" id="PTHR32439">
    <property type="entry name" value="FERREDOXIN--NITRITE REDUCTASE, CHLOROPLASTIC"/>
    <property type="match status" value="1"/>
</dbReference>
<keyword evidence="4" id="KW-0560">Oxidoreductase</keyword>
<dbReference type="InterPro" id="IPR036136">
    <property type="entry name" value="Nit/Sulf_reduc_fer-like_dom_sf"/>
</dbReference>
<dbReference type="Gene3D" id="3.30.413.10">
    <property type="entry name" value="Sulfite Reductase Hemoprotein, domain 1"/>
    <property type="match status" value="2"/>
</dbReference>
<proteinExistence type="predicted"/>
<feature type="domain" description="Nitrite/sulphite reductase 4Fe-4S" evidence="7">
    <location>
        <begin position="245"/>
        <end position="399"/>
    </location>
</feature>
<evidence type="ECO:0000256" key="4">
    <source>
        <dbReference type="ARBA" id="ARBA00023002"/>
    </source>
</evidence>
<reference evidence="9 10" key="1">
    <citation type="submission" date="2018-08" db="EMBL/GenBank/DDBJ databases">
        <title>Recombination of ecologically and evolutionarily significant loci maintains genetic cohesion in the Pseudomonas syringae species complex.</title>
        <authorList>
            <person name="Dillon M."/>
            <person name="Thakur S."/>
            <person name="Almeida R.N.D."/>
            <person name="Weir B.S."/>
            <person name="Guttman D.S."/>
        </authorList>
    </citation>
    <scope>NUCLEOTIDE SEQUENCE [LARGE SCALE GENOMIC DNA]</scope>
    <source>
        <strain evidence="9 10">ICMP 13685</strain>
    </source>
</reference>
<gene>
    <name evidence="9" type="ORF">ALP70_04454</name>
</gene>
<sequence>MCPAWLLSGACSSHRLLSVLWVIAYERKGCDTHSASVNSQLSRVLPTRQAGISPNAFLLIAFSDLHIYKHHFYRYLQTAIVAFAPDGVRGRARRIDQMKQATASDGRVPGLTQLPCFMTKPENRTYMYVYDDYDQKIIEDRVKQFRDQTRRYLAGELSEEEFRPLRLQNGLYVQRFAPMLRVAVPYGQLTSRQARMMAKIARDYDKGYAHISTRQNVQFNWPALEDVPDILAELATVQMHAIQTSGNCLRNVTTDQFAGVAADELVDPRPWCEIVRQWTTFHPEFAYLPRKFKIAINGSTSDRAAIEVHDIGLEPLRNEAGELGFRVLVGGGLGRTPVVGAFINEFLPWQDLLSYLDAILRVYNRYGRRDNKYKARIKILVKALTPEVFAAKVDAEMAHLRGGQTTLTEAEVQRVSRHFVDPQYKALSDQHAELAALDAQHPGFARWRQRNVLAHKKPGYIAVTLSLKPTGVAPGDVTDKQLDAIADLADRYSFGQLRTSHEQNIILADVEQAELFTLWNELRDNGFATPNIGLLTDIICCPGGDFCSLANAKSIPIAESIQRRFDDLDYLFDIGELDLNISGCMNACGHHHVGHIGVLGVDKKGEEFYQVSLGGSASRDASLGKILGPSFAQEAMPDVIEKLIDVYVEKRTEDERFIDTYQRIGIDPFKERVYAANH</sequence>
<dbReference type="Gene3D" id="3.90.480.10">
    <property type="entry name" value="Sulfite Reductase Hemoprotein,Domain 2"/>
    <property type="match status" value="1"/>
</dbReference>
<dbReference type="SUPFAM" id="SSF55124">
    <property type="entry name" value="Nitrite/Sulfite reductase N-terminal domain-like"/>
    <property type="match status" value="2"/>
</dbReference>
<dbReference type="FunFam" id="3.30.413.10:FF:000020">
    <property type="entry name" value="Sulfite reductase"/>
    <property type="match status" value="1"/>
</dbReference>
<feature type="domain" description="Nitrite/Sulfite reductase ferredoxin-like" evidence="8">
    <location>
        <begin position="472"/>
        <end position="523"/>
    </location>
</feature>
<evidence type="ECO:0000256" key="2">
    <source>
        <dbReference type="ARBA" id="ARBA00022617"/>
    </source>
</evidence>
<evidence type="ECO:0000256" key="5">
    <source>
        <dbReference type="ARBA" id="ARBA00023004"/>
    </source>
</evidence>
<dbReference type="Proteomes" id="UP000269801">
    <property type="component" value="Unassembled WGS sequence"/>
</dbReference>
<dbReference type="GO" id="GO:0046872">
    <property type="term" value="F:metal ion binding"/>
    <property type="evidence" value="ECO:0007669"/>
    <property type="project" value="UniProtKB-KW"/>
</dbReference>
<evidence type="ECO:0000256" key="1">
    <source>
        <dbReference type="ARBA" id="ARBA00022485"/>
    </source>
</evidence>
<dbReference type="InterPro" id="IPR051329">
    <property type="entry name" value="NIR_SIR_4Fe-4S"/>
</dbReference>
<organism evidence="9 10">
    <name type="scientific">Pseudomonas savastanoi</name>
    <name type="common">Pseudomonas syringae pv. savastanoi</name>
    <dbReference type="NCBI Taxonomy" id="29438"/>
    <lineage>
        <taxon>Bacteria</taxon>
        <taxon>Pseudomonadati</taxon>
        <taxon>Pseudomonadota</taxon>
        <taxon>Gammaproteobacteria</taxon>
        <taxon>Pseudomonadales</taxon>
        <taxon>Pseudomonadaceae</taxon>
        <taxon>Pseudomonas</taxon>
    </lineage>
</organism>
<dbReference type="Gene3D" id="3.90.480.20">
    <property type="match status" value="1"/>
</dbReference>
<keyword evidence="3" id="KW-0479">Metal-binding</keyword>
<evidence type="ECO:0000313" key="10">
    <source>
        <dbReference type="Proteomes" id="UP000269801"/>
    </source>
</evidence>
<protein>
    <submittedName>
        <fullName evidence="9">Sulfite reductase, beta subunit</fullName>
    </submittedName>
</protein>
<dbReference type="InterPro" id="IPR045854">
    <property type="entry name" value="NO2/SO3_Rdtase_4Fe4S_sf"/>
</dbReference>
<keyword evidence="1" id="KW-0004">4Fe-4S</keyword>
<feature type="domain" description="Nitrite/Sulfite reductase ferredoxin-like" evidence="8">
    <location>
        <begin position="179"/>
        <end position="235"/>
    </location>
</feature>
<dbReference type="SUPFAM" id="SSF56014">
    <property type="entry name" value="Nitrite and sulphite reductase 4Fe-4S domain-like"/>
    <property type="match status" value="2"/>
</dbReference>
<evidence type="ECO:0000256" key="3">
    <source>
        <dbReference type="ARBA" id="ARBA00022723"/>
    </source>
</evidence>
<comment type="caution">
    <text evidence="9">The sequence shown here is derived from an EMBL/GenBank/DDBJ whole genome shotgun (WGS) entry which is preliminary data.</text>
</comment>
<dbReference type="EMBL" id="RBSL01000056">
    <property type="protein sequence ID" value="RMS30675.1"/>
    <property type="molecule type" value="Genomic_DNA"/>
</dbReference>
<keyword evidence="2" id="KW-0349">Heme</keyword>
<evidence type="ECO:0000256" key="6">
    <source>
        <dbReference type="ARBA" id="ARBA00023014"/>
    </source>
</evidence>
<dbReference type="Pfam" id="PF01077">
    <property type="entry name" value="NIR_SIR"/>
    <property type="match status" value="2"/>
</dbReference>
<dbReference type="Pfam" id="PF03460">
    <property type="entry name" value="NIR_SIR_ferr"/>
    <property type="match status" value="2"/>
</dbReference>
<accession>A0A3M5BYP1</accession>
<evidence type="ECO:0000259" key="7">
    <source>
        <dbReference type="Pfam" id="PF01077"/>
    </source>
</evidence>
<evidence type="ECO:0000259" key="8">
    <source>
        <dbReference type="Pfam" id="PF03460"/>
    </source>
</evidence>
<name>A0A3M5BYP1_PSESS</name>
<dbReference type="AlphaFoldDB" id="A0A3M5BYP1"/>
<dbReference type="GO" id="GO:0016491">
    <property type="term" value="F:oxidoreductase activity"/>
    <property type="evidence" value="ECO:0007669"/>
    <property type="project" value="UniProtKB-KW"/>
</dbReference>
<dbReference type="InterPro" id="IPR006067">
    <property type="entry name" value="NO2/SO3_Rdtase_4Fe4S_dom"/>
</dbReference>
<dbReference type="InterPro" id="IPR005117">
    <property type="entry name" value="NiRdtase/SiRdtase_haem-b_fer"/>
</dbReference>
<dbReference type="GO" id="GO:0051539">
    <property type="term" value="F:4 iron, 4 sulfur cluster binding"/>
    <property type="evidence" value="ECO:0007669"/>
    <property type="project" value="UniProtKB-KW"/>
</dbReference>
<evidence type="ECO:0000313" key="9">
    <source>
        <dbReference type="EMBL" id="RMS30675.1"/>
    </source>
</evidence>